<evidence type="ECO:0000313" key="2">
    <source>
        <dbReference type="EMBL" id="CAP93983.1"/>
    </source>
</evidence>
<protein>
    <submittedName>
        <fullName evidence="2">Uncharacterized protein</fullName>
    </submittedName>
</protein>
<evidence type="ECO:0000256" key="1">
    <source>
        <dbReference type="SAM" id="MobiDB-lite"/>
    </source>
</evidence>
<dbReference type="AlphaFoldDB" id="B6HAK4"/>
<dbReference type="HOGENOM" id="CLU_1835805_0_0_1"/>
<sequence length="140" mass="15040">MRGIARIRLDLNQAQATPDGPFPGPEGSAGVKVLLFLDPYSHEGFRNPHDKGNEAVWLIPLVSPALAGNPGYDNLGGSNRVDGQSAGVNKEIKNLVTQARTMDPGQLNGYLASSVTNYGKQGGIRGEERGKAERKIRMTR</sequence>
<organism evidence="2 3">
    <name type="scientific">Penicillium rubens (strain ATCC 28089 / DSM 1075 / NRRL 1951 / Wisconsin 54-1255)</name>
    <name type="common">Penicillium chrysogenum</name>
    <dbReference type="NCBI Taxonomy" id="500485"/>
    <lineage>
        <taxon>Eukaryota</taxon>
        <taxon>Fungi</taxon>
        <taxon>Dikarya</taxon>
        <taxon>Ascomycota</taxon>
        <taxon>Pezizomycotina</taxon>
        <taxon>Eurotiomycetes</taxon>
        <taxon>Eurotiomycetidae</taxon>
        <taxon>Eurotiales</taxon>
        <taxon>Aspergillaceae</taxon>
        <taxon>Penicillium</taxon>
        <taxon>Penicillium chrysogenum species complex</taxon>
    </lineage>
</organism>
<evidence type="ECO:0000313" key="3">
    <source>
        <dbReference type="Proteomes" id="UP000000724"/>
    </source>
</evidence>
<gene>
    <name evidence="2" type="ORF">Pc16g13130</name>
    <name evidence="2" type="ORF">PCH_Pc16g13130</name>
</gene>
<feature type="compositionally biased region" description="Basic and acidic residues" evidence="1">
    <location>
        <begin position="125"/>
        <end position="140"/>
    </location>
</feature>
<name>B6HAK4_PENRW</name>
<accession>B6HAK4</accession>
<keyword evidence="3" id="KW-1185">Reference proteome</keyword>
<dbReference type="Proteomes" id="UP000000724">
    <property type="component" value="Contig Pc00c16"/>
</dbReference>
<feature type="region of interest" description="Disordered" evidence="1">
    <location>
        <begin position="121"/>
        <end position="140"/>
    </location>
</feature>
<proteinExistence type="predicted"/>
<dbReference type="EMBL" id="AM920431">
    <property type="protein sequence ID" value="CAP93983.1"/>
    <property type="molecule type" value="Genomic_DNA"/>
</dbReference>
<dbReference type="VEuPathDB" id="FungiDB:PCH_Pc16g13130"/>
<reference evidence="2 3" key="1">
    <citation type="journal article" date="2008" name="Nat. Biotechnol.">
        <title>Genome sequencing and analysis of the filamentous fungus Penicillium chrysogenum.</title>
        <authorList>
            <person name="van den Berg M.A."/>
            <person name="Albang R."/>
            <person name="Albermann K."/>
            <person name="Badger J.H."/>
            <person name="Daran J.-M."/>
            <person name="Driessen A.J.M."/>
            <person name="Garcia-Estrada C."/>
            <person name="Fedorova N.D."/>
            <person name="Harris D.M."/>
            <person name="Heijne W.H.M."/>
            <person name="Joardar V.S."/>
            <person name="Kiel J.A.K.W."/>
            <person name="Kovalchuk A."/>
            <person name="Martin J.F."/>
            <person name="Nierman W.C."/>
            <person name="Nijland J.G."/>
            <person name="Pronk J.T."/>
            <person name="Roubos J.A."/>
            <person name="van der Klei I.J."/>
            <person name="van Peij N.N.M.E."/>
            <person name="Veenhuis M."/>
            <person name="von Doehren H."/>
            <person name="Wagner C."/>
            <person name="Wortman J.R."/>
            <person name="Bovenberg R.A.L."/>
        </authorList>
    </citation>
    <scope>NUCLEOTIDE SEQUENCE [LARGE SCALE GENOMIC DNA]</scope>
    <source>
        <strain evidence="3">ATCC 28089 / DSM 1075 / NRRL 1951 / Wisconsin 54-1255</strain>
    </source>
</reference>